<sequence length="278" mass="31238">MTIAPGSRYILPTDENERHRLERQHAYLRTEVYNDRLIFDINVHIPDDGYVLDAGTGSGAWIMDLAPELPKSVHLYGVDTSTKLFPRDPPVNLNVSKGSVTKLLPNWTGRFDFVHQRLLMVGLLKTEWPVAIAEIFRVLKPGGHVQFLELINDQPAAETPATKKHEALRIALYEKQGLMYDCAAQLPRMLREAGFVNVAERERPAYVGKDAGPYGMLGKQVLEGAFRGMKTPVMKAGGLGIISSEHEFDELIDELDNEWEKAGCTRYAFNLVCAQKPY</sequence>
<keyword evidence="1" id="KW-0808">Transferase</keyword>
<dbReference type="GO" id="GO:0032259">
    <property type="term" value="P:methylation"/>
    <property type="evidence" value="ECO:0007669"/>
    <property type="project" value="UniProtKB-KW"/>
</dbReference>
<evidence type="ECO:0000313" key="1">
    <source>
        <dbReference type="EMBL" id="TDL17657.1"/>
    </source>
</evidence>
<dbReference type="OrthoDB" id="184880at2759"/>
<keyword evidence="2" id="KW-1185">Reference proteome</keyword>
<dbReference type="Pfam" id="PF13489">
    <property type="entry name" value="Methyltransf_23"/>
    <property type="match status" value="1"/>
</dbReference>
<dbReference type="SUPFAM" id="SSF53335">
    <property type="entry name" value="S-adenosyl-L-methionine-dependent methyltransferases"/>
    <property type="match status" value="1"/>
</dbReference>
<dbReference type="CDD" id="cd02440">
    <property type="entry name" value="AdoMet_MTases"/>
    <property type="match status" value="1"/>
</dbReference>
<accession>A0A4Y7PQD8</accession>
<reference evidence="1 2" key="1">
    <citation type="submission" date="2018-06" db="EMBL/GenBank/DDBJ databases">
        <title>A transcriptomic atlas of mushroom development highlights an independent origin of complex multicellularity.</title>
        <authorList>
            <consortium name="DOE Joint Genome Institute"/>
            <person name="Krizsan K."/>
            <person name="Almasi E."/>
            <person name="Merenyi Z."/>
            <person name="Sahu N."/>
            <person name="Viragh M."/>
            <person name="Koszo T."/>
            <person name="Mondo S."/>
            <person name="Kiss B."/>
            <person name="Balint B."/>
            <person name="Kues U."/>
            <person name="Barry K."/>
            <person name="Hegedus J.C."/>
            <person name="Henrissat B."/>
            <person name="Johnson J."/>
            <person name="Lipzen A."/>
            <person name="Ohm R."/>
            <person name="Nagy I."/>
            <person name="Pangilinan J."/>
            <person name="Yan J."/>
            <person name="Xiong Y."/>
            <person name="Grigoriev I.V."/>
            <person name="Hibbett D.S."/>
            <person name="Nagy L.G."/>
        </authorList>
    </citation>
    <scope>NUCLEOTIDE SEQUENCE [LARGE SCALE GENOMIC DNA]</scope>
    <source>
        <strain evidence="1 2">SZMC22713</strain>
    </source>
</reference>
<dbReference type="PANTHER" id="PTHR43591">
    <property type="entry name" value="METHYLTRANSFERASE"/>
    <property type="match status" value="1"/>
</dbReference>
<dbReference type="GO" id="GO:0008168">
    <property type="term" value="F:methyltransferase activity"/>
    <property type="evidence" value="ECO:0007669"/>
    <property type="project" value="UniProtKB-KW"/>
</dbReference>
<dbReference type="Proteomes" id="UP000294933">
    <property type="component" value="Unassembled WGS sequence"/>
</dbReference>
<dbReference type="Gene3D" id="3.40.50.150">
    <property type="entry name" value="Vaccinia Virus protein VP39"/>
    <property type="match status" value="1"/>
</dbReference>
<dbReference type="STRING" id="50990.A0A4Y7PQD8"/>
<protein>
    <submittedName>
        <fullName evidence="1">S-adenosyl-L-methionine-dependent methyltransferase</fullName>
    </submittedName>
</protein>
<organism evidence="1 2">
    <name type="scientific">Rickenella mellea</name>
    <dbReference type="NCBI Taxonomy" id="50990"/>
    <lineage>
        <taxon>Eukaryota</taxon>
        <taxon>Fungi</taxon>
        <taxon>Dikarya</taxon>
        <taxon>Basidiomycota</taxon>
        <taxon>Agaricomycotina</taxon>
        <taxon>Agaricomycetes</taxon>
        <taxon>Hymenochaetales</taxon>
        <taxon>Rickenellaceae</taxon>
        <taxon>Rickenella</taxon>
    </lineage>
</organism>
<proteinExistence type="predicted"/>
<gene>
    <name evidence="1" type="ORF">BD410DRAFT_794124</name>
</gene>
<dbReference type="AlphaFoldDB" id="A0A4Y7PQD8"/>
<name>A0A4Y7PQD8_9AGAM</name>
<dbReference type="VEuPathDB" id="FungiDB:BD410DRAFT_794124"/>
<keyword evidence="1" id="KW-0489">Methyltransferase</keyword>
<dbReference type="InterPro" id="IPR029063">
    <property type="entry name" value="SAM-dependent_MTases_sf"/>
</dbReference>
<evidence type="ECO:0000313" key="2">
    <source>
        <dbReference type="Proteomes" id="UP000294933"/>
    </source>
</evidence>
<dbReference type="EMBL" id="ML170218">
    <property type="protein sequence ID" value="TDL17657.1"/>
    <property type="molecule type" value="Genomic_DNA"/>
</dbReference>